<feature type="transmembrane region" description="Helical" evidence="1">
    <location>
        <begin position="211"/>
        <end position="235"/>
    </location>
</feature>
<evidence type="ECO:0008006" key="4">
    <source>
        <dbReference type="Google" id="ProtNLM"/>
    </source>
</evidence>
<name>A0A284RI49_ARMOS</name>
<organism evidence="2 3">
    <name type="scientific">Armillaria ostoyae</name>
    <name type="common">Armillaria root rot fungus</name>
    <dbReference type="NCBI Taxonomy" id="47428"/>
    <lineage>
        <taxon>Eukaryota</taxon>
        <taxon>Fungi</taxon>
        <taxon>Dikarya</taxon>
        <taxon>Basidiomycota</taxon>
        <taxon>Agaricomycotina</taxon>
        <taxon>Agaricomycetes</taxon>
        <taxon>Agaricomycetidae</taxon>
        <taxon>Agaricales</taxon>
        <taxon>Marasmiineae</taxon>
        <taxon>Physalacriaceae</taxon>
        <taxon>Armillaria</taxon>
    </lineage>
</organism>
<feature type="transmembrane region" description="Helical" evidence="1">
    <location>
        <begin position="97"/>
        <end position="116"/>
    </location>
</feature>
<gene>
    <name evidence="2" type="ORF">ARMOST_11792</name>
</gene>
<dbReference type="EMBL" id="FUEG01000009">
    <property type="protein sequence ID" value="SJL08428.1"/>
    <property type="molecule type" value="Genomic_DNA"/>
</dbReference>
<reference evidence="3" key="1">
    <citation type="journal article" date="2017" name="Nat. Ecol. Evol.">
        <title>Genome expansion and lineage-specific genetic innovations in the forest pathogenic fungi Armillaria.</title>
        <authorList>
            <person name="Sipos G."/>
            <person name="Prasanna A.N."/>
            <person name="Walter M.C."/>
            <person name="O'Connor E."/>
            <person name="Balint B."/>
            <person name="Krizsan K."/>
            <person name="Kiss B."/>
            <person name="Hess J."/>
            <person name="Varga T."/>
            <person name="Slot J."/>
            <person name="Riley R."/>
            <person name="Boka B."/>
            <person name="Rigling D."/>
            <person name="Barry K."/>
            <person name="Lee J."/>
            <person name="Mihaltcheva S."/>
            <person name="LaButti K."/>
            <person name="Lipzen A."/>
            <person name="Waldron R."/>
            <person name="Moloney N.M."/>
            <person name="Sperisen C."/>
            <person name="Kredics L."/>
            <person name="Vagvoelgyi C."/>
            <person name="Patrignani A."/>
            <person name="Fitzpatrick D."/>
            <person name="Nagy I."/>
            <person name="Doyle S."/>
            <person name="Anderson J.B."/>
            <person name="Grigoriev I.V."/>
            <person name="Gueldener U."/>
            <person name="Muensterkoetter M."/>
            <person name="Nagy L.G."/>
        </authorList>
    </citation>
    <scope>NUCLEOTIDE SEQUENCE [LARGE SCALE GENOMIC DNA]</scope>
    <source>
        <strain evidence="3">C18/9</strain>
    </source>
</reference>
<evidence type="ECO:0000313" key="3">
    <source>
        <dbReference type="Proteomes" id="UP000219338"/>
    </source>
</evidence>
<keyword evidence="1" id="KW-1133">Transmembrane helix</keyword>
<feature type="transmembrane region" description="Helical" evidence="1">
    <location>
        <begin position="20"/>
        <end position="37"/>
    </location>
</feature>
<dbReference type="OMA" id="QAWICAF"/>
<protein>
    <recommendedName>
        <fullName evidence="4">Integral membrane protein</fullName>
    </recommendedName>
</protein>
<evidence type="ECO:0000313" key="2">
    <source>
        <dbReference type="EMBL" id="SJL08428.1"/>
    </source>
</evidence>
<keyword evidence="1" id="KW-0812">Transmembrane</keyword>
<sequence>MLTEIPLDKASFIGLVLETLNYGVFNVLFLGILWLLWNKRSLRAYAHRVLFVTACLLWILTTLHWIINVCRATIAFVERQGEVNGALAYYADLTVDLYAAKTAVYVALTLVGDSFVTYRCWIIWSQKIVVVILPMFLVTGTAVTGFVATHKFTLVNPGSEIFLPNLVPWVTSFIVLSLVTNVVCTFLIAFRLIQSHRSVAPYSQSKRLISTLIIIIESAAIYSSALTALVTLYVLGSNGQYVALDMTAPIIGITFSMIIIRVALTKVRKPGYSTNSSSGLGGQSSDVRYPVNSGPVTVNVSRLVEMNRDDALERGDSKGVPSDNIA</sequence>
<feature type="transmembrane region" description="Helical" evidence="1">
    <location>
        <begin position="169"/>
        <end position="190"/>
    </location>
</feature>
<dbReference type="AlphaFoldDB" id="A0A284RI49"/>
<keyword evidence="1" id="KW-0472">Membrane</keyword>
<proteinExistence type="predicted"/>
<keyword evidence="3" id="KW-1185">Reference proteome</keyword>
<dbReference type="OrthoDB" id="2756618at2759"/>
<dbReference type="Proteomes" id="UP000219338">
    <property type="component" value="Unassembled WGS sequence"/>
</dbReference>
<accession>A0A284RI49</accession>
<feature type="transmembrane region" description="Helical" evidence="1">
    <location>
        <begin position="241"/>
        <end position="264"/>
    </location>
</feature>
<evidence type="ECO:0000256" key="1">
    <source>
        <dbReference type="SAM" id="Phobius"/>
    </source>
</evidence>
<feature type="transmembrane region" description="Helical" evidence="1">
    <location>
        <begin position="128"/>
        <end position="149"/>
    </location>
</feature>
<feature type="transmembrane region" description="Helical" evidence="1">
    <location>
        <begin position="49"/>
        <end position="67"/>
    </location>
</feature>